<keyword evidence="2" id="KW-1185">Reference proteome</keyword>
<reference evidence="1 2" key="1">
    <citation type="journal article" date="2019" name="Commun. Biol.">
        <title>The bagworm genome reveals a unique fibroin gene that provides high tensile strength.</title>
        <authorList>
            <person name="Kono N."/>
            <person name="Nakamura H."/>
            <person name="Ohtoshi R."/>
            <person name="Tomita M."/>
            <person name="Numata K."/>
            <person name="Arakawa K."/>
        </authorList>
    </citation>
    <scope>NUCLEOTIDE SEQUENCE [LARGE SCALE GENOMIC DNA]</scope>
</reference>
<comment type="caution">
    <text evidence="1">The sequence shown here is derived from an EMBL/GenBank/DDBJ whole genome shotgun (WGS) entry which is preliminary data.</text>
</comment>
<organism evidence="1 2">
    <name type="scientific">Eumeta variegata</name>
    <name type="common">Bagworm moth</name>
    <name type="synonym">Eumeta japonica</name>
    <dbReference type="NCBI Taxonomy" id="151549"/>
    <lineage>
        <taxon>Eukaryota</taxon>
        <taxon>Metazoa</taxon>
        <taxon>Ecdysozoa</taxon>
        <taxon>Arthropoda</taxon>
        <taxon>Hexapoda</taxon>
        <taxon>Insecta</taxon>
        <taxon>Pterygota</taxon>
        <taxon>Neoptera</taxon>
        <taxon>Endopterygota</taxon>
        <taxon>Lepidoptera</taxon>
        <taxon>Glossata</taxon>
        <taxon>Ditrysia</taxon>
        <taxon>Tineoidea</taxon>
        <taxon>Psychidae</taxon>
        <taxon>Oiketicinae</taxon>
        <taxon>Eumeta</taxon>
    </lineage>
</organism>
<dbReference type="AlphaFoldDB" id="A0A4C1X8R5"/>
<dbReference type="Proteomes" id="UP000299102">
    <property type="component" value="Unassembled WGS sequence"/>
</dbReference>
<dbReference type="EMBL" id="BGZK01000764">
    <property type="protein sequence ID" value="GBP59573.1"/>
    <property type="molecule type" value="Genomic_DNA"/>
</dbReference>
<evidence type="ECO:0000313" key="2">
    <source>
        <dbReference type="Proteomes" id="UP000299102"/>
    </source>
</evidence>
<gene>
    <name evidence="1" type="ORF">EVAR_83292_1</name>
</gene>
<name>A0A4C1X8R5_EUMVA</name>
<accession>A0A4C1X8R5</accession>
<proteinExistence type="predicted"/>
<protein>
    <submittedName>
        <fullName evidence="1">Uncharacterized protein</fullName>
    </submittedName>
</protein>
<evidence type="ECO:0000313" key="1">
    <source>
        <dbReference type="EMBL" id="GBP59573.1"/>
    </source>
</evidence>
<sequence length="74" mass="7936">MYRQPKNKYAPTCAPLLDGCRYCCQCSATAAGRSVPAGICIVFVSAARACADAGSARHPLQIQFAELLWPPPDH</sequence>